<accession>A0A7W5YFT0</accession>
<evidence type="ECO:0000256" key="1">
    <source>
        <dbReference type="ARBA" id="ARBA00000971"/>
    </source>
</evidence>
<name>A0A7W5YFT0_9BACT</name>
<dbReference type="PANTHER" id="PTHR43811:SF23">
    <property type="entry name" value="FKBP-TYPE 22 KDA PEPTIDYL-PROLYL CIS-TRANS ISOMERASE"/>
    <property type="match status" value="1"/>
</dbReference>
<proteinExistence type="inferred from homology"/>
<comment type="catalytic activity">
    <reaction evidence="1 5 6">
        <text>[protein]-peptidylproline (omega=180) = [protein]-peptidylproline (omega=0)</text>
        <dbReference type="Rhea" id="RHEA:16237"/>
        <dbReference type="Rhea" id="RHEA-COMP:10747"/>
        <dbReference type="Rhea" id="RHEA-COMP:10748"/>
        <dbReference type="ChEBI" id="CHEBI:83833"/>
        <dbReference type="ChEBI" id="CHEBI:83834"/>
        <dbReference type="EC" id="5.2.1.8"/>
    </reaction>
</comment>
<sequence>MSKKEYRRKNEEFLEEIRKEEGIHELPHGILYRITKSGDGTRDVGPRSIVTCYYRGSLISGKVFDDAWERGYPEAFRVSDLITGFQIALRAMHAGDRWTLYIPHSEAYGTRSSGDIPGCSTLIFDLELISIS</sequence>
<dbReference type="GO" id="GO:0003755">
    <property type="term" value="F:peptidyl-prolyl cis-trans isomerase activity"/>
    <property type="evidence" value="ECO:0007669"/>
    <property type="project" value="UniProtKB-UniRule"/>
</dbReference>
<evidence type="ECO:0000256" key="5">
    <source>
        <dbReference type="PROSITE-ProRule" id="PRU00277"/>
    </source>
</evidence>
<dbReference type="SUPFAM" id="SSF54534">
    <property type="entry name" value="FKBP-like"/>
    <property type="match status" value="1"/>
</dbReference>
<evidence type="ECO:0000256" key="3">
    <source>
        <dbReference type="ARBA" id="ARBA00023110"/>
    </source>
</evidence>
<evidence type="ECO:0000256" key="6">
    <source>
        <dbReference type="RuleBase" id="RU003915"/>
    </source>
</evidence>
<dbReference type="EMBL" id="JACICA010000003">
    <property type="protein sequence ID" value="MBB3702446.1"/>
    <property type="molecule type" value="Genomic_DNA"/>
</dbReference>
<dbReference type="RefSeq" id="WP_183695448.1">
    <property type="nucleotide sequence ID" value="NZ_JACICA010000003.1"/>
</dbReference>
<evidence type="ECO:0000313" key="9">
    <source>
        <dbReference type="Proteomes" id="UP000541425"/>
    </source>
</evidence>
<dbReference type="InterPro" id="IPR046357">
    <property type="entry name" value="PPIase_dom_sf"/>
</dbReference>
<evidence type="ECO:0000313" key="8">
    <source>
        <dbReference type="EMBL" id="MBB3702446.1"/>
    </source>
</evidence>
<comment type="similarity">
    <text evidence="2 6">Belongs to the FKBP-type PPIase family.</text>
</comment>
<organism evidence="8 9">
    <name type="scientific">Alloprevotella rava</name>
    <dbReference type="NCBI Taxonomy" id="671218"/>
    <lineage>
        <taxon>Bacteria</taxon>
        <taxon>Pseudomonadati</taxon>
        <taxon>Bacteroidota</taxon>
        <taxon>Bacteroidia</taxon>
        <taxon>Bacteroidales</taxon>
        <taxon>Prevotellaceae</taxon>
        <taxon>Alloprevotella</taxon>
    </lineage>
</organism>
<comment type="caution">
    <text evidence="8">The sequence shown here is derived from an EMBL/GenBank/DDBJ whole genome shotgun (WGS) entry which is preliminary data.</text>
</comment>
<protein>
    <recommendedName>
        <fullName evidence="6">Peptidyl-prolyl cis-trans isomerase</fullName>
        <ecNumber evidence="6">5.2.1.8</ecNumber>
    </recommendedName>
</protein>
<evidence type="ECO:0000259" key="7">
    <source>
        <dbReference type="PROSITE" id="PS50059"/>
    </source>
</evidence>
<dbReference type="Gene3D" id="3.10.50.40">
    <property type="match status" value="1"/>
</dbReference>
<dbReference type="AlphaFoldDB" id="A0A7W5YFT0"/>
<dbReference type="PROSITE" id="PS50059">
    <property type="entry name" value="FKBP_PPIASE"/>
    <property type="match status" value="1"/>
</dbReference>
<dbReference type="Pfam" id="PF00254">
    <property type="entry name" value="FKBP_C"/>
    <property type="match status" value="1"/>
</dbReference>
<evidence type="ECO:0000256" key="2">
    <source>
        <dbReference type="ARBA" id="ARBA00006577"/>
    </source>
</evidence>
<dbReference type="Proteomes" id="UP000541425">
    <property type="component" value="Unassembled WGS sequence"/>
</dbReference>
<dbReference type="InterPro" id="IPR001179">
    <property type="entry name" value="PPIase_FKBP_dom"/>
</dbReference>
<gene>
    <name evidence="8" type="ORF">FHS60_000904</name>
</gene>
<evidence type="ECO:0000256" key="4">
    <source>
        <dbReference type="ARBA" id="ARBA00023235"/>
    </source>
</evidence>
<feature type="domain" description="PPIase FKBP-type" evidence="7">
    <location>
        <begin position="47"/>
        <end position="132"/>
    </location>
</feature>
<dbReference type="EC" id="5.2.1.8" evidence="6"/>
<dbReference type="PANTHER" id="PTHR43811">
    <property type="entry name" value="FKBP-TYPE PEPTIDYL-PROLYL CIS-TRANS ISOMERASE FKPA"/>
    <property type="match status" value="1"/>
</dbReference>
<keyword evidence="4 5" id="KW-0413">Isomerase</keyword>
<keyword evidence="3 5" id="KW-0697">Rotamase</keyword>
<reference evidence="8 9" key="1">
    <citation type="submission" date="2020-08" db="EMBL/GenBank/DDBJ databases">
        <title>Genomic Encyclopedia of Type Strains, Phase IV (KMG-IV): sequencing the most valuable type-strain genomes for metagenomic binning, comparative biology and taxonomic classification.</title>
        <authorList>
            <person name="Goeker M."/>
        </authorList>
    </citation>
    <scope>NUCLEOTIDE SEQUENCE [LARGE SCALE GENOMIC DNA]</scope>
    <source>
        <strain evidence="8 9">DSM 22548</strain>
    </source>
</reference>